<gene>
    <name evidence="15" type="ORF">HGA06_09655</name>
</gene>
<dbReference type="CDD" id="cd06558">
    <property type="entry name" value="crotonase-like"/>
    <property type="match status" value="1"/>
</dbReference>
<dbReference type="InterPro" id="IPR050136">
    <property type="entry name" value="FA_oxidation_alpha_subunit"/>
</dbReference>
<dbReference type="GO" id="GO:0070403">
    <property type="term" value="F:NAD+ binding"/>
    <property type="evidence" value="ECO:0007669"/>
    <property type="project" value="InterPro"/>
</dbReference>
<dbReference type="GO" id="GO:0004300">
    <property type="term" value="F:enoyl-CoA hydratase activity"/>
    <property type="evidence" value="ECO:0007669"/>
    <property type="project" value="TreeGrafter"/>
</dbReference>
<dbReference type="InterPro" id="IPR001753">
    <property type="entry name" value="Enoyl-CoA_hydra/iso"/>
</dbReference>
<dbReference type="PANTHER" id="PTHR43612">
    <property type="entry name" value="TRIFUNCTIONAL ENZYME SUBUNIT ALPHA"/>
    <property type="match status" value="1"/>
</dbReference>
<dbReference type="AlphaFoldDB" id="A0AA44DDG0"/>
<dbReference type="Pfam" id="PF00378">
    <property type="entry name" value="ECH_1"/>
    <property type="match status" value="1"/>
</dbReference>
<reference evidence="15 16" key="1">
    <citation type="submission" date="2020-04" db="EMBL/GenBank/DDBJ databases">
        <title>MicrobeNet Type strains.</title>
        <authorList>
            <person name="Nicholson A.C."/>
        </authorList>
    </citation>
    <scope>NUCLEOTIDE SEQUENCE [LARGE SCALE GENOMIC DNA]</scope>
    <source>
        <strain evidence="15 16">DSM 40738</strain>
    </source>
</reference>
<keyword evidence="16" id="KW-1185">Reference proteome</keyword>
<comment type="similarity">
    <text evidence="4">Belongs to the 3-hydroxyacyl-CoA dehydrogenase family.</text>
</comment>
<accession>A0AA44DDG0</accession>
<comment type="catalytic activity">
    <reaction evidence="12">
        <text>a (3S)-3-hydroxyacyl-CoA + NAD(+) = a 3-oxoacyl-CoA + NADH + H(+)</text>
        <dbReference type="Rhea" id="RHEA:22432"/>
        <dbReference type="ChEBI" id="CHEBI:15378"/>
        <dbReference type="ChEBI" id="CHEBI:57318"/>
        <dbReference type="ChEBI" id="CHEBI:57540"/>
        <dbReference type="ChEBI" id="CHEBI:57945"/>
        <dbReference type="ChEBI" id="CHEBI:90726"/>
        <dbReference type="EC" id="1.1.1.35"/>
    </reaction>
</comment>
<keyword evidence="6" id="KW-0442">Lipid degradation</keyword>
<dbReference type="Pfam" id="PF02737">
    <property type="entry name" value="3HCDH_N"/>
    <property type="match status" value="1"/>
</dbReference>
<comment type="caution">
    <text evidence="15">The sequence shown here is derived from an EMBL/GenBank/DDBJ whole genome shotgun (WGS) entry which is preliminary data.</text>
</comment>
<evidence type="ECO:0000256" key="7">
    <source>
        <dbReference type="ARBA" id="ARBA00023002"/>
    </source>
</evidence>
<evidence type="ECO:0000256" key="3">
    <source>
        <dbReference type="ARBA" id="ARBA00007005"/>
    </source>
</evidence>
<evidence type="ECO:0000313" key="15">
    <source>
        <dbReference type="EMBL" id="NKY14418.1"/>
    </source>
</evidence>
<dbReference type="Gene3D" id="1.10.1040.50">
    <property type="match status" value="1"/>
</dbReference>
<dbReference type="EMBL" id="JAAXOU010000077">
    <property type="protein sequence ID" value="NKY14418.1"/>
    <property type="molecule type" value="Genomic_DNA"/>
</dbReference>
<evidence type="ECO:0000256" key="11">
    <source>
        <dbReference type="ARBA" id="ARBA00023268"/>
    </source>
</evidence>
<evidence type="ECO:0000256" key="6">
    <source>
        <dbReference type="ARBA" id="ARBA00022963"/>
    </source>
</evidence>
<dbReference type="InterPro" id="IPR006108">
    <property type="entry name" value="3HC_DH_C"/>
</dbReference>
<dbReference type="InterPro" id="IPR036291">
    <property type="entry name" value="NAD(P)-bd_dom_sf"/>
</dbReference>
<keyword evidence="7" id="KW-0560">Oxidoreductase</keyword>
<keyword evidence="9" id="KW-0443">Lipid metabolism</keyword>
<comment type="similarity">
    <text evidence="3">In the central section; belongs to the 3-hydroxyacyl-CoA dehydrogenase family.</text>
</comment>
<dbReference type="InterPro" id="IPR029045">
    <property type="entry name" value="ClpP/crotonase-like_dom_sf"/>
</dbReference>
<evidence type="ECO:0000259" key="14">
    <source>
        <dbReference type="Pfam" id="PF02737"/>
    </source>
</evidence>
<dbReference type="PANTHER" id="PTHR43612:SF3">
    <property type="entry name" value="TRIFUNCTIONAL ENZYME SUBUNIT ALPHA, MITOCHONDRIAL"/>
    <property type="match status" value="1"/>
</dbReference>
<evidence type="ECO:0000313" key="16">
    <source>
        <dbReference type="Proteomes" id="UP000570003"/>
    </source>
</evidence>
<dbReference type="InterPro" id="IPR006176">
    <property type="entry name" value="3-OHacyl-CoA_DH_NAD-bd"/>
</dbReference>
<dbReference type="SUPFAM" id="SSF48179">
    <property type="entry name" value="6-phosphogluconate dehydrogenase C-terminal domain-like"/>
    <property type="match status" value="2"/>
</dbReference>
<dbReference type="GO" id="GO:0016509">
    <property type="term" value="F:long-chain (3S)-3-hydroxyacyl-CoA dehydrogenase (NAD+) activity"/>
    <property type="evidence" value="ECO:0007669"/>
    <property type="project" value="TreeGrafter"/>
</dbReference>
<name>A0AA44DDG0_STRE0</name>
<keyword evidence="8" id="KW-0520">NAD</keyword>
<sequence length="709" mass="75638">MTTTAELLKGAAELFPDEVVTTAHVRHFDLPLGAGRFALITLDNGFDHTKPTTFGPQSLANLNAAIDRVEKEAADGGIVGVGLTGKPFVFSVGADLKGVELLRRHEEALAVGKGGHDVFKRLSALPVPTFAYYNGAAMGGGVEVGLHCTYRTVSKSVPAFSLPEVFLGLVPGWGGCTILPNLIGADRAVSVIIENSLNQNRQLKGEQVFDLGIADALFEAADFLEQSLLWTAKVLTGAVTVERPEVDRGDAWDAAVARGRAIADGKVHGAAPAAYRALDIVEAVRDGDLQKGFDAEDAALADLMTSGELRAGVYAFNLVQKRAKRPVGAPDRSLARPVAKVGVVGAGLMASQLALLFLRRLEVPVVLTDIDRERVDKGVGYVHAEIDKLLGKGRINQDKANRLKALVTGVLDKAEGFADADFVIEAVFEEMSVKQKVFAEVEAVAPAHAVLATNTSSLSVSEMASGLRHPERVVGFHFFNPVAVLPLLEIVRGEQTDDASLATAFAVAKKLKKTAVLVKDAPAFVVNRVLTRFMGEIQNIIDEGTPIETAERAIEPLGLPMSPLVLLELVGPAIGLHVSETLNRAFPDRFTVSPNLRAVVEAGKRGFYVYDSGRPELDPEVLALLEQGDVALTEEQVRDRVLDAVAQEIGLMLEEGVVAEAQDVDLCLITGAGWPFHLGGITPYLDREGVSERVNGRRFLPPGVASPPA</sequence>
<feature type="domain" description="3-hydroxyacyl-CoA dehydrogenase C-terminal" evidence="13">
    <location>
        <begin position="524"/>
        <end position="606"/>
    </location>
</feature>
<comment type="pathway">
    <text evidence="2">Lipid metabolism; butanoate metabolism.</text>
</comment>
<keyword evidence="11" id="KW-0511">Multifunctional enzyme</keyword>
<keyword evidence="5" id="KW-0276">Fatty acid metabolism</keyword>
<dbReference type="Proteomes" id="UP000570003">
    <property type="component" value="Unassembled WGS sequence"/>
</dbReference>
<dbReference type="SUPFAM" id="SSF52096">
    <property type="entry name" value="ClpP/crotonase"/>
    <property type="match status" value="1"/>
</dbReference>
<evidence type="ECO:0000256" key="8">
    <source>
        <dbReference type="ARBA" id="ARBA00023027"/>
    </source>
</evidence>
<comment type="pathway">
    <text evidence="1">Lipid metabolism; fatty acid beta-oxidation.</text>
</comment>
<evidence type="ECO:0000256" key="5">
    <source>
        <dbReference type="ARBA" id="ARBA00022832"/>
    </source>
</evidence>
<dbReference type="Pfam" id="PF00725">
    <property type="entry name" value="3HCDH"/>
    <property type="match status" value="1"/>
</dbReference>
<evidence type="ECO:0000256" key="2">
    <source>
        <dbReference type="ARBA" id="ARBA00005086"/>
    </source>
</evidence>
<protein>
    <submittedName>
        <fullName evidence="15">3-hydroxyacyl-CoA dehydrogenase</fullName>
    </submittedName>
</protein>
<dbReference type="InterPro" id="IPR008927">
    <property type="entry name" value="6-PGluconate_DH-like_C_sf"/>
</dbReference>
<evidence type="ECO:0000259" key="13">
    <source>
        <dbReference type="Pfam" id="PF00725"/>
    </source>
</evidence>
<evidence type="ECO:0000256" key="4">
    <source>
        <dbReference type="ARBA" id="ARBA00009463"/>
    </source>
</evidence>
<evidence type="ECO:0000256" key="1">
    <source>
        <dbReference type="ARBA" id="ARBA00005005"/>
    </source>
</evidence>
<dbReference type="FunFam" id="3.40.50.720:FF:000009">
    <property type="entry name" value="Fatty oxidation complex, alpha subunit"/>
    <property type="match status" value="1"/>
</dbReference>
<dbReference type="RefSeq" id="WP_168438641.1">
    <property type="nucleotide sequence ID" value="NZ_JAAXOU010000077.1"/>
</dbReference>
<feature type="domain" description="3-hydroxyacyl-CoA dehydrogenase NAD binding" evidence="14">
    <location>
        <begin position="340"/>
        <end position="520"/>
    </location>
</feature>
<evidence type="ECO:0000256" key="12">
    <source>
        <dbReference type="ARBA" id="ARBA00049556"/>
    </source>
</evidence>
<dbReference type="GO" id="GO:0006635">
    <property type="term" value="P:fatty acid beta-oxidation"/>
    <property type="evidence" value="ECO:0007669"/>
    <property type="project" value="TreeGrafter"/>
</dbReference>
<dbReference type="Gene3D" id="3.40.50.720">
    <property type="entry name" value="NAD(P)-binding Rossmann-like Domain"/>
    <property type="match status" value="1"/>
</dbReference>
<keyword evidence="10" id="KW-0456">Lyase</keyword>
<organism evidence="15 16">
    <name type="scientific">Streptomyces somaliensis (strain ATCC 33201 / DSM 40738 / JCM 12659 / KCTC 9044 / NCTC 11332 / NRRL B-12077 / IP 733)</name>
    <dbReference type="NCBI Taxonomy" id="1134445"/>
    <lineage>
        <taxon>Bacteria</taxon>
        <taxon>Bacillati</taxon>
        <taxon>Actinomycetota</taxon>
        <taxon>Actinomycetes</taxon>
        <taxon>Kitasatosporales</taxon>
        <taxon>Streptomycetaceae</taxon>
        <taxon>Streptomyces</taxon>
    </lineage>
</organism>
<evidence type="ECO:0000256" key="9">
    <source>
        <dbReference type="ARBA" id="ARBA00023098"/>
    </source>
</evidence>
<proteinExistence type="inferred from homology"/>
<dbReference type="SUPFAM" id="SSF51735">
    <property type="entry name" value="NAD(P)-binding Rossmann-fold domains"/>
    <property type="match status" value="1"/>
</dbReference>
<evidence type="ECO:0000256" key="10">
    <source>
        <dbReference type="ARBA" id="ARBA00023239"/>
    </source>
</evidence>
<dbReference type="Gene3D" id="3.90.226.10">
    <property type="entry name" value="2-enoyl-CoA Hydratase, Chain A, domain 1"/>
    <property type="match status" value="1"/>
</dbReference>